<accession>A0A172T5R2</accession>
<reference evidence="2" key="2">
    <citation type="journal article" date="2020" name="mSystems">
        <title>Genome- and Community-Level Interaction Insights into Carbon Utilization and Element Cycling Functions of Hydrothermarchaeota in Hydrothermal Sediment.</title>
        <authorList>
            <person name="Zhou Z."/>
            <person name="Liu Y."/>
            <person name="Xu W."/>
            <person name="Pan J."/>
            <person name="Luo Z.H."/>
            <person name="Li M."/>
        </authorList>
    </citation>
    <scope>NUCLEOTIDE SEQUENCE [LARGE SCALE GENOMIC DNA]</scope>
    <source>
        <strain evidence="2">SpSt-640</strain>
    </source>
</reference>
<evidence type="ECO:0000313" key="3">
    <source>
        <dbReference type="Proteomes" id="UP000077096"/>
    </source>
</evidence>
<dbReference type="Proteomes" id="UP000077096">
    <property type="component" value="Chromosome"/>
</dbReference>
<reference evidence="1 3" key="1">
    <citation type="submission" date="2014-08" db="EMBL/GenBank/DDBJ databases">
        <title>Fervidobacterium pennivorans DYC genome.</title>
        <authorList>
            <person name="Wushke S."/>
        </authorList>
    </citation>
    <scope>NUCLEOTIDE SEQUENCE [LARGE SCALE GENOMIC DNA]</scope>
    <source>
        <strain evidence="1 3">DYC</strain>
    </source>
</reference>
<gene>
    <name evidence="2" type="ORF">ENU12_02370</name>
    <name evidence="1" type="ORF">JM64_09150</name>
</gene>
<proteinExistence type="predicted"/>
<dbReference type="EMBL" id="CP011393">
    <property type="protein sequence ID" value="ANE42385.1"/>
    <property type="molecule type" value="Genomic_DNA"/>
</dbReference>
<dbReference type="OrthoDB" id="45582at2"/>
<name>A0A172T5R2_FERPE</name>
<evidence type="ECO:0000313" key="1">
    <source>
        <dbReference type="EMBL" id="ANE42385.1"/>
    </source>
</evidence>
<dbReference type="AlphaFoldDB" id="A0A172T5R2"/>
<dbReference type="KEGG" id="fng:JM64_09150"/>
<organism evidence="1 3">
    <name type="scientific">Fervidobacterium pennivorans</name>
    <dbReference type="NCBI Taxonomy" id="93466"/>
    <lineage>
        <taxon>Bacteria</taxon>
        <taxon>Thermotogati</taxon>
        <taxon>Thermotogota</taxon>
        <taxon>Thermotogae</taxon>
        <taxon>Thermotogales</taxon>
        <taxon>Fervidobacteriaceae</taxon>
        <taxon>Fervidobacterium</taxon>
    </lineage>
</organism>
<sequence>MIIISGSSLVTTEYDVDILITTSINGYKFDVPYTFYFDGNKVYIYQYALHKHTIDKKVDVKFDNIVFRILIGTEIGVIENYVKNPPTLFICFERTSYPSKFFYRKAQMWIGAQVSKTNVFGHIIYNNVVNRMLFSVNSDEGVIFEGTGVVVLNDSLIFSDKKKGTFENHDKPTG</sequence>
<dbReference type="EMBL" id="DTBH01000055">
    <property type="protein sequence ID" value="HGQ76772.1"/>
    <property type="molecule type" value="Genomic_DNA"/>
</dbReference>
<protein>
    <submittedName>
        <fullName evidence="1">Uncharacterized protein</fullName>
    </submittedName>
</protein>
<evidence type="ECO:0000313" key="2">
    <source>
        <dbReference type="EMBL" id="HGQ76772.1"/>
    </source>
</evidence>
<dbReference type="PATRIC" id="fig|93466.3.peg.1907"/>